<dbReference type="Proteomes" id="UP000800038">
    <property type="component" value="Unassembled WGS sequence"/>
</dbReference>
<sequence>MHNTTILLVVSAATAGLASPLAVRSEVATTIPASATSTTSTTSTTKVVYDPIGLDAEYMAEVTRLVKRKRKGVVCTIL</sequence>
<accession>A0A6A5T0V5</accession>
<keyword evidence="3" id="KW-1185">Reference proteome</keyword>
<feature type="chain" id="PRO_5025658869" evidence="1">
    <location>
        <begin position="19"/>
        <end position="78"/>
    </location>
</feature>
<evidence type="ECO:0000313" key="3">
    <source>
        <dbReference type="Proteomes" id="UP000800038"/>
    </source>
</evidence>
<proteinExistence type="predicted"/>
<dbReference type="AlphaFoldDB" id="A0A6A5T0V5"/>
<keyword evidence="1" id="KW-0732">Signal</keyword>
<evidence type="ECO:0000256" key="1">
    <source>
        <dbReference type="SAM" id="SignalP"/>
    </source>
</evidence>
<name>A0A6A5T0V5_9PLEO</name>
<reference evidence="2" key="1">
    <citation type="journal article" date="2020" name="Stud. Mycol.">
        <title>101 Dothideomycetes genomes: a test case for predicting lifestyles and emergence of pathogens.</title>
        <authorList>
            <person name="Haridas S."/>
            <person name="Albert R."/>
            <person name="Binder M."/>
            <person name="Bloem J."/>
            <person name="Labutti K."/>
            <person name="Salamov A."/>
            <person name="Andreopoulos B."/>
            <person name="Baker S."/>
            <person name="Barry K."/>
            <person name="Bills G."/>
            <person name="Bluhm B."/>
            <person name="Cannon C."/>
            <person name="Castanera R."/>
            <person name="Culley D."/>
            <person name="Daum C."/>
            <person name="Ezra D."/>
            <person name="Gonzalez J."/>
            <person name="Henrissat B."/>
            <person name="Kuo A."/>
            <person name="Liang C."/>
            <person name="Lipzen A."/>
            <person name="Lutzoni F."/>
            <person name="Magnuson J."/>
            <person name="Mondo S."/>
            <person name="Nolan M."/>
            <person name="Ohm R."/>
            <person name="Pangilinan J."/>
            <person name="Park H.-J."/>
            <person name="Ramirez L."/>
            <person name="Alfaro M."/>
            <person name="Sun H."/>
            <person name="Tritt A."/>
            <person name="Yoshinaga Y."/>
            <person name="Zwiers L.-H."/>
            <person name="Turgeon B."/>
            <person name="Goodwin S."/>
            <person name="Spatafora J."/>
            <person name="Crous P."/>
            <person name="Grigoriev I."/>
        </authorList>
    </citation>
    <scope>NUCLEOTIDE SEQUENCE</scope>
    <source>
        <strain evidence="2">CBS 161.51</strain>
    </source>
</reference>
<feature type="signal peptide" evidence="1">
    <location>
        <begin position="1"/>
        <end position="18"/>
    </location>
</feature>
<protein>
    <submittedName>
        <fullName evidence="2">Uncharacterized protein</fullName>
    </submittedName>
</protein>
<gene>
    <name evidence="2" type="ORF">EJ02DRAFT_454067</name>
</gene>
<evidence type="ECO:0000313" key="2">
    <source>
        <dbReference type="EMBL" id="KAF1942777.1"/>
    </source>
</evidence>
<organism evidence="2 3">
    <name type="scientific">Clathrospora elynae</name>
    <dbReference type="NCBI Taxonomy" id="706981"/>
    <lineage>
        <taxon>Eukaryota</taxon>
        <taxon>Fungi</taxon>
        <taxon>Dikarya</taxon>
        <taxon>Ascomycota</taxon>
        <taxon>Pezizomycotina</taxon>
        <taxon>Dothideomycetes</taxon>
        <taxon>Pleosporomycetidae</taxon>
        <taxon>Pleosporales</taxon>
        <taxon>Diademaceae</taxon>
        <taxon>Clathrospora</taxon>
    </lineage>
</organism>
<dbReference type="EMBL" id="ML976032">
    <property type="protein sequence ID" value="KAF1942777.1"/>
    <property type="molecule type" value="Genomic_DNA"/>
</dbReference>